<gene>
    <name evidence="5" type="ORF">FD03_GL002620</name>
</gene>
<feature type="compositionally biased region" description="Basic and acidic residues" evidence="2">
    <location>
        <begin position="1188"/>
        <end position="1199"/>
    </location>
</feature>
<protein>
    <submittedName>
        <fullName evidence="5">Minor tail protein gp26-like protein</fullName>
    </submittedName>
</protein>
<dbReference type="eggNOG" id="COG5283">
    <property type="taxonomic scope" value="Bacteria"/>
</dbReference>
<feature type="compositionally biased region" description="Polar residues" evidence="2">
    <location>
        <begin position="1236"/>
        <end position="1252"/>
    </location>
</feature>
<sequence length="1428" mass="150228">MDNYTTTAQLKADVGQFVNAFKSAQKSYENFQTAMKNSQSPAEAVANSSKLVSKSVKVGATAVVALGAAAIKTGMDYDHGMSRVKAISGATSGEMVKMNKQAIKLGADTAFSAKEAAQGMENLASAGMKPKQIMEAMPGVLDLAAVSGGNVGDAAENAAVALNGFGLSAGSAGHVADVFARAAADTNAEASDMGEALKMVAPQAHAAGQSLEETSAAIGVLSDAGIKGSMAGSNLGMALTHLQKPSDEAKELMDQIGFSAYDSSGKMKPLHQIVEELKKSLGTFPPKAKQFQLATMFGVQGGRAMNVMLDAQNGKLEKLTNSLKNSDGSAKAMAKTMQDDLASSVEQFGGSLESLSIAFEQTFSGVLKAGVDSASDAVGKLTDYLTDNQDEIRKETKHIIEVAKSFAKFLPSIQQVTGALKLLMPVFVGIETFKGIGVGGAKTIAALETMKADLTLVRNGTTMTMGVAKNAGNVMKLAFGTPLSAIKRVTQETLNFGKAMGSDDYSRYETGLSKIGKAFTTLAKPVTGTTKSVFNFGKAMGSDDYSRYENGLKKIGNSFKNTGTSIVNSLKNPKQAAKDLGKTFTALGNKAGSLSGKFENTVTSGLTPMLSAMGMSGSAATALASSLAAVMPPALAVAAVAVAIYAAWNSNFMNIHGVVDKAISGIKGILASVQKPIDAIKKTLDPVSDSLKKIFKIAGVGVISALAIAAIGLATALRVVVDALAAIVQASQAAYYGVKALFEKWKRGGSDGSESMNKATKAMKGTTQSIGDMGSAFKDAWKVGSETMSQFGKSTDKTKSDTKGAAQVAAASMKDVSNSAKKMKTDVEASKADFSKVIDTDGVSDKTKKFLSDVNKTLDTYQKTTEKASQKYQKSMTAAEKLTGDKRLAAVNAANSKLATATQKNGQNLINISADLDRQLQQRRFTDGTAMTEDQAKILTKQNEKIKEKLLEQNQIYVQAQLSKVANGKKLSATEQQATITTVQANYQARQQAITAGEQKITDLHNKIATAKDATTKAQYQQDLAATQKHNKDLLVEQGNFGTQMNMSIANGSKLNFDTWNAGLQKMTDITPVQLQQMYLSFVQMNNNTGQQMQAFATLLQRGGTQGVDGLVQALQDGKFTAKEASKVMNDNTVQGLNSLPDSMFKKGDKGQQSFIKALKAGKFKDAGKYLADQSSSGAKDTKKHGKSGKDNGDAYSKELKKKKQQAKSTGKEVAKASADGEKSQKSAHKAAGKNNGESYNSGVKSGNNSARSAGKGLAQYTQSGANSVSFRPVGQNMSNGVANGINANSNNAVIAMRNLVIRVNNEARRVAKIHSPSRLMRDEVGKYLSLGIAEGITDYSGNAADAMGNVVSSLTDNASHINLADQVSAQVGLQANSTVDMVASIHDNSSQKQPAVLNFNVAGRSFRAFVSDITSQQEQNIELDLGY</sequence>
<dbReference type="PATRIC" id="fig|1423775.4.peg.2668"/>
<feature type="compositionally biased region" description="Basic and acidic residues" evidence="2">
    <location>
        <begin position="1210"/>
        <end position="1225"/>
    </location>
</feature>
<dbReference type="EMBL" id="AZDZ01000006">
    <property type="protein sequence ID" value="KRK80230.1"/>
    <property type="molecule type" value="Genomic_DNA"/>
</dbReference>
<keyword evidence="6" id="KW-1185">Reference proteome</keyword>
<comment type="caution">
    <text evidence="5">The sequence shown here is derived from an EMBL/GenBank/DDBJ whole genome shotgun (WGS) entry which is preliminary data.</text>
</comment>
<proteinExistence type="predicted"/>
<name>A0A0R1K966_9LACO</name>
<dbReference type="Pfam" id="PF10145">
    <property type="entry name" value="PhageMin_Tail"/>
    <property type="match status" value="1"/>
</dbReference>
<dbReference type="OrthoDB" id="2137849at2"/>
<evidence type="ECO:0000256" key="1">
    <source>
        <dbReference type="ARBA" id="ARBA00022612"/>
    </source>
</evidence>
<keyword evidence="3" id="KW-0472">Membrane</keyword>
<feature type="region of interest" description="Disordered" evidence="2">
    <location>
        <begin position="1173"/>
        <end position="1257"/>
    </location>
</feature>
<dbReference type="STRING" id="1423775.FD03_GL002620"/>
<keyword evidence="1" id="KW-1188">Viral release from host cell</keyword>
<dbReference type="PANTHER" id="PTHR37813">
    <property type="entry name" value="FELS-2 PROPHAGE PROTEIN"/>
    <property type="match status" value="1"/>
</dbReference>
<dbReference type="PANTHER" id="PTHR37813:SF1">
    <property type="entry name" value="FELS-2 PROPHAGE PROTEIN"/>
    <property type="match status" value="1"/>
</dbReference>
<evidence type="ECO:0000313" key="6">
    <source>
        <dbReference type="Proteomes" id="UP000051248"/>
    </source>
</evidence>
<dbReference type="NCBIfam" id="TIGR01760">
    <property type="entry name" value="tape_meas_TP901"/>
    <property type="match status" value="1"/>
</dbReference>
<feature type="domain" description="Phage tail tape measure protein" evidence="4">
    <location>
        <begin position="99"/>
        <end position="298"/>
    </location>
</feature>
<keyword evidence="3" id="KW-0812">Transmembrane</keyword>
<organism evidence="5 6">
    <name type="scientific">Companilactobacillus nodensis DSM 19682 = JCM 14932 = NBRC 107160</name>
    <dbReference type="NCBI Taxonomy" id="1423775"/>
    <lineage>
        <taxon>Bacteria</taxon>
        <taxon>Bacillati</taxon>
        <taxon>Bacillota</taxon>
        <taxon>Bacilli</taxon>
        <taxon>Lactobacillales</taxon>
        <taxon>Lactobacillaceae</taxon>
        <taxon>Companilactobacillus</taxon>
    </lineage>
</organism>
<reference evidence="5 6" key="1">
    <citation type="journal article" date="2015" name="Genome Announc.">
        <title>Expanding the biotechnology potential of lactobacilli through comparative genomics of 213 strains and associated genera.</title>
        <authorList>
            <person name="Sun Z."/>
            <person name="Harris H.M."/>
            <person name="McCann A."/>
            <person name="Guo C."/>
            <person name="Argimon S."/>
            <person name="Zhang W."/>
            <person name="Yang X."/>
            <person name="Jeffery I.B."/>
            <person name="Cooney J.C."/>
            <person name="Kagawa T.F."/>
            <person name="Liu W."/>
            <person name="Song Y."/>
            <person name="Salvetti E."/>
            <person name="Wrobel A."/>
            <person name="Rasinkangas P."/>
            <person name="Parkhill J."/>
            <person name="Rea M.C."/>
            <person name="O'Sullivan O."/>
            <person name="Ritari J."/>
            <person name="Douillard F.P."/>
            <person name="Paul Ross R."/>
            <person name="Yang R."/>
            <person name="Briner A.E."/>
            <person name="Felis G.E."/>
            <person name="de Vos W.M."/>
            <person name="Barrangou R."/>
            <person name="Klaenhammer T.R."/>
            <person name="Caufield P.W."/>
            <person name="Cui Y."/>
            <person name="Zhang H."/>
            <person name="O'Toole P.W."/>
        </authorList>
    </citation>
    <scope>NUCLEOTIDE SEQUENCE [LARGE SCALE GENOMIC DNA]</scope>
    <source>
        <strain evidence="5 6">DSM 19682</strain>
    </source>
</reference>
<evidence type="ECO:0000259" key="4">
    <source>
        <dbReference type="Pfam" id="PF10145"/>
    </source>
</evidence>
<dbReference type="RefSeq" id="WP_056979711.1">
    <property type="nucleotide sequence ID" value="NZ_AZDZ01000006.1"/>
</dbReference>
<evidence type="ECO:0000313" key="5">
    <source>
        <dbReference type="EMBL" id="KRK80230.1"/>
    </source>
</evidence>
<feature type="transmembrane region" description="Helical" evidence="3">
    <location>
        <begin position="697"/>
        <end position="721"/>
    </location>
</feature>
<dbReference type="Proteomes" id="UP000051248">
    <property type="component" value="Unassembled WGS sequence"/>
</dbReference>
<accession>A0A0R1K966</accession>
<evidence type="ECO:0000256" key="3">
    <source>
        <dbReference type="SAM" id="Phobius"/>
    </source>
</evidence>
<feature type="transmembrane region" description="Helical" evidence="3">
    <location>
        <begin position="623"/>
        <end position="648"/>
    </location>
</feature>
<keyword evidence="3" id="KW-1133">Transmembrane helix</keyword>
<evidence type="ECO:0000256" key="2">
    <source>
        <dbReference type="SAM" id="MobiDB-lite"/>
    </source>
</evidence>
<dbReference type="InterPro" id="IPR010090">
    <property type="entry name" value="Phage_tape_meas"/>
</dbReference>